<dbReference type="RefSeq" id="WP_147667186.1">
    <property type="nucleotide sequence ID" value="NZ_CP120678.1"/>
</dbReference>
<evidence type="ECO:0000313" key="3">
    <source>
        <dbReference type="Proteomes" id="UP001243623"/>
    </source>
</evidence>
<dbReference type="AlphaFoldDB" id="A0A9Y2ESH8"/>
<feature type="domain" description="HipA-like kinase" evidence="1">
    <location>
        <begin position="9"/>
        <end position="227"/>
    </location>
</feature>
<keyword evidence="3" id="KW-1185">Reference proteome</keyword>
<dbReference type="KEGG" id="sgbi:P3F81_01035"/>
<gene>
    <name evidence="2" type="ORF">P3F81_01035</name>
</gene>
<dbReference type="EMBL" id="CP120678">
    <property type="protein sequence ID" value="WIW70938.1"/>
    <property type="molecule type" value="Genomic_DNA"/>
</dbReference>
<proteinExistence type="predicted"/>
<organism evidence="2 3">
    <name type="scientific">Selenobaculum gibii</name>
    <dbReference type="NCBI Taxonomy" id="3054208"/>
    <lineage>
        <taxon>Bacteria</taxon>
        <taxon>Bacillati</taxon>
        <taxon>Bacillota</taxon>
        <taxon>Negativicutes</taxon>
        <taxon>Selenomonadales</taxon>
        <taxon>Selenomonadaceae</taxon>
        <taxon>Selenobaculum</taxon>
    </lineage>
</organism>
<sequence>MLKADMYMGRVGVGVTSPSLIKADDGYIYVVKMKNNRLGTKVLVNEYIAAWMGKKLNLPFPFSDCIELSDEFISQNRRLHIKMKAGIHFASRYLKKTKYVHYYHMPYVINKPEFAGVILFDHFMLNEDRTLNGKNILISKVEAGYQMYAIDNSHLFGSGRWLTEKLPTLVHQFKLNKRRAFGSLLKHDLKKEDFTEYMNKIKLIKDEEIEEFICKIPEEWGMQEKDKAAIGHFIKCRRDIVEDITGKIIASIPNVHGSTELNELK</sequence>
<protein>
    <recommendedName>
        <fullName evidence="1">HipA-like kinase domain-containing protein</fullName>
    </recommendedName>
</protein>
<evidence type="ECO:0000313" key="2">
    <source>
        <dbReference type="EMBL" id="WIW70938.1"/>
    </source>
</evidence>
<accession>A0A9Y2ESH8</accession>
<dbReference type="InterPro" id="IPR046748">
    <property type="entry name" value="HipA_2"/>
</dbReference>
<name>A0A9Y2ESH8_9FIRM</name>
<dbReference type="Proteomes" id="UP001243623">
    <property type="component" value="Chromosome"/>
</dbReference>
<dbReference type="Pfam" id="PF20613">
    <property type="entry name" value="HipA_2"/>
    <property type="match status" value="1"/>
</dbReference>
<evidence type="ECO:0000259" key="1">
    <source>
        <dbReference type="Pfam" id="PF20613"/>
    </source>
</evidence>
<reference evidence="2" key="1">
    <citation type="submission" date="2023-03" db="EMBL/GenBank/DDBJ databases">
        <title>Selenobaculum gbiensis gen. nov. sp. nov., a new bacterium isolated from the gut microbiota of IBD patient.</title>
        <authorList>
            <person name="Yeo S."/>
            <person name="Park H."/>
            <person name="Huh C.S."/>
        </authorList>
    </citation>
    <scope>NUCLEOTIDE SEQUENCE</scope>
    <source>
        <strain evidence="2">ICN-92133</strain>
    </source>
</reference>